<feature type="region of interest" description="Disordered" evidence="1">
    <location>
        <begin position="85"/>
        <end position="124"/>
    </location>
</feature>
<evidence type="ECO:0000313" key="3">
    <source>
        <dbReference type="EMBL" id="JAC78343.1"/>
    </source>
</evidence>
<evidence type="ECO:0000313" key="2">
    <source>
        <dbReference type="EMBL" id="JAC69958.1"/>
    </source>
</evidence>
<evidence type="ECO:0000256" key="1">
    <source>
        <dbReference type="SAM" id="MobiDB-lite"/>
    </source>
</evidence>
<dbReference type="EMBL" id="GBEZ01007089">
    <property type="protein sequence ID" value="JAC78343.1"/>
    <property type="molecule type" value="Transcribed_RNA"/>
</dbReference>
<protein>
    <submittedName>
        <fullName evidence="3">Uncharacterized protein</fullName>
    </submittedName>
</protein>
<dbReference type="AlphaFoldDB" id="A0A061S274"/>
<name>A0A061S274_9CHLO</name>
<sequence>MLGHGLCVDGILAKLGVEEAQLLDDGPRDLQGLGPQQKLLLIGGLPHALVPASQEAVDQVHDVCAAIIVSKDGESAEDVANLHEDGQQVPGHVRRDPPLAPSQQDQPPEGEAGELAERPARARAAPARLKTLSWVRRLPRGAGRDVGRAEADEGSEGLWPRQPTEEARPRGGPAGALLPGAVPVVVVDEHHRLCELHDRFVVSPVLQ</sequence>
<feature type="compositionally biased region" description="Basic and acidic residues" evidence="1">
    <location>
        <begin position="142"/>
        <end position="151"/>
    </location>
</feature>
<organism evidence="3">
    <name type="scientific">Tetraselmis sp. GSL018</name>
    <dbReference type="NCBI Taxonomy" id="582737"/>
    <lineage>
        <taxon>Eukaryota</taxon>
        <taxon>Viridiplantae</taxon>
        <taxon>Chlorophyta</taxon>
        <taxon>core chlorophytes</taxon>
        <taxon>Chlorodendrophyceae</taxon>
        <taxon>Chlorodendrales</taxon>
        <taxon>Chlorodendraceae</taxon>
        <taxon>Tetraselmis</taxon>
    </lineage>
</organism>
<feature type="region of interest" description="Disordered" evidence="1">
    <location>
        <begin position="142"/>
        <end position="170"/>
    </location>
</feature>
<proteinExistence type="predicted"/>
<reference evidence="3" key="1">
    <citation type="submission" date="2014-05" db="EMBL/GenBank/DDBJ databases">
        <title>The transcriptome of the halophilic microalga Tetraselmis sp. GSL018 isolated from the Great Salt Lake, Utah.</title>
        <authorList>
            <person name="Jinkerson R.E."/>
            <person name="D'Adamo S."/>
            <person name="Posewitz M.C."/>
        </authorList>
    </citation>
    <scope>NUCLEOTIDE SEQUENCE</scope>
    <source>
        <strain evidence="3">GSL018</strain>
    </source>
</reference>
<dbReference type="EMBL" id="GBEZ01016277">
    <property type="protein sequence ID" value="JAC69958.1"/>
    <property type="molecule type" value="Transcribed_RNA"/>
</dbReference>
<accession>A0A061S274</accession>
<gene>
    <name evidence="3" type="ORF">TSPGSL018_15363</name>
    <name evidence="2" type="ORF">TSPGSL018_5171</name>
</gene>